<reference evidence="1" key="1">
    <citation type="submission" date="2021-06" db="EMBL/GenBank/DDBJ databases">
        <title>Comparative genomics, transcriptomics and evolutionary studies reveal genomic signatures of adaptation to plant cell wall in hemibiotrophic fungi.</title>
        <authorList>
            <consortium name="DOE Joint Genome Institute"/>
            <person name="Baroncelli R."/>
            <person name="Diaz J.F."/>
            <person name="Benocci T."/>
            <person name="Peng M."/>
            <person name="Battaglia E."/>
            <person name="Haridas S."/>
            <person name="Andreopoulos W."/>
            <person name="Labutti K."/>
            <person name="Pangilinan J."/>
            <person name="Floch G.L."/>
            <person name="Makela M.R."/>
            <person name="Henrissat B."/>
            <person name="Grigoriev I.V."/>
            <person name="Crouch J.A."/>
            <person name="De Vries R.P."/>
            <person name="Sukno S.A."/>
            <person name="Thon M.R."/>
        </authorList>
    </citation>
    <scope>NUCLEOTIDE SEQUENCE</scope>
    <source>
        <strain evidence="1">CBS 125086</strain>
    </source>
</reference>
<comment type="caution">
    <text evidence="1">The sequence shown here is derived from an EMBL/GenBank/DDBJ whole genome shotgun (WGS) entry which is preliminary data.</text>
</comment>
<proteinExistence type="predicted"/>
<dbReference type="GeneID" id="85443459"/>
<keyword evidence="2" id="KW-1185">Reference proteome</keyword>
<evidence type="ECO:0000313" key="2">
    <source>
        <dbReference type="Proteomes" id="UP001230504"/>
    </source>
</evidence>
<dbReference type="RefSeq" id="XP_060408007.1">
    <property type="nucleotide sequence ID" value="XM_060559219.1"/>
</dbReference>
<dbReference type="AlphaFoldDB" id="A0AAD8PL73"/>
<name>A0AAD8PL73_9PEZI</name>
<organism evidence="1 2">
    <name type="scientific">Colletotrichum navitas</name>
    <dbReference type="NCBI Taxonomy" id="681940"/>
    <lineage>
        <taxon>Eukaryota</taxon>
        <taxon>Fungi</taxon>
        <taxon>Dikarya</taxon>
        <taxon>Ascomycota</taxon>
        <taxon>Pezizomycotina</taxon>
        <taxon>Sordariomycetes</taxon>
        <taxon>Hypocreomycetidae</taxon>
        <taxon>Glomerellales</taxon>
        <taxon>Glomerellaceae</taxon>
        <taxon>Colletotrichum</taxon>
        <taxon>Colletotrichum graminicola species complex</taxon>
    </lineage>
</organism>
<accession>A0AAD8PL73</accession>
<dbReference type="EMBL" id="JAHLJV010000122">
    <property type="protein sequence ID" value="KAK1569804.1"/>
    <property type="molecule type" value="Genomic_DNA"/>
</dbReference>
<dbReference type="Proteomes" id="UP001230504">
    <property type="component" value="Unassembled WGS sequence"/>
</dbReference>
<sequence>MQFTHRPLLVPSLSYVTHASTLSTTSVTTCVQSLKLFPVSCLTSGLKYTRACSSLRHALQRRHTQPRRTIRWRGSASSWRICPTRRRRAAMRWKQAVEKVCS</sequence>
<protein>
    <submittedName>
        <fullName evidence="1">Uncharacterized protein</fullName>
    </submittedName>
</protein>
<evidence type="ECO:0000313" key="1">
    <source>
        <dbReference type="EMBL" id="KAK1569804.1"/>
    </source>
</evidence>
<feature type="non-terminal residue" evidence="1">
    <location>
        <position position="1"/>
    </location>
</feature>
<gene>
    <name evidence="1" type="ORF">LY79DRAFT_571147</name>
</gene>